<protein>
    <submittedName>
        <fullName evidence="2">Uncharacterized protein</fullName>
    </submittedName>
</protein>
<evidence type="ECO:0000313" key="3">
    <source>
        <dbReference type="Proteomes" id="UP000831796"/>
    </source>
</evidence>
<geneLocation type="plasmid" evidence="2 3">
    <name>unnamed1</name>
</geneLocation>
<keyword evidence="1" id="KW-0812">Transmembrane</keyword>
<keyword evidence="1" id="KW-0472">Membrane</keyword>
<dbReference type="RefSeq" id="WP_244678446.1">
    <property type="nucleotide sequence ID" value="NZ_CP095047.1"/>
</dbReference>
<evidence type="ECO:0000313" key="2">
    <source>
        <dbReference type="EMBL" id="UOQ75113.1"/>
    </source>
</evidence>
<accession>A0A8T9QK12</accession>
<feature type="transmembrane region" description="Helical" evidence="1">
    <location>
        <begin position="12"/>
        <end position="36"/>
    </location>
</feature>
<reference evidence="2" key="1">
    <citation type="submission" date="2022-04" db="EMBL/GenBank/DDBJ databases">
        <title>Hymenobacter sp. isolated from the air.</title>
        <authorList>
            <person name="Won M."/>
            <person name="Lee C.-M."/>
            <person name="Woen H.-Y."/>
            <person name="Kwon S.-W."/>
        </authorList>
    </citation>
    <scope>NUCLEOTIDE SEQUENCE</scope>
    <source>
        <strain evidence="2">5116S-3</strain>
        <plasmid evidence="2">unnamed1</plasmid>
    </source>
</reference>
<name>A0A8T9QK12_9BACT</name>
<keyword evidence="1" id="KW-1133">Transmembrane helix</keyword>
<sequence length="48" mass="6168">MMLYTGDWVEDALMLIFLLALFVPSVYFVWYVFTMIRHYWRYRRNRQR</sequence>
<organism evidence="2 3">
    <name type="scientific">Hymenobacter cellulosilyticus</name>
    <dbReference type="NCBI Taxonomy" id="2932248"/>
    <lineage>
        <taxon>Bacteria</taxon>
        <taxon>Pseudomonadati</taxon>
        <taxon>Bacteroidota</taxon>
        <taxon>Cytophagia</taxon>
        <taxon>Cytophagales</taxon>
        <taxon>Hymenobacteraceae</taxon>
        <taxon>Hymenobacter</taxon>
    </lineage>
</organism>
<proteinExistence type="predicted"/>
<gene>
    <name evidence="2" type="ORF">MUN79_28990</name>
</gene>
<dbReference type="EMBL" id="CP095047">
    <property type="protein sequence ID" value="UOQ75113.1"/>
    <property type="molecule type" value="Genomic_DNA"/>
</dbReference>
<evidence type="ECO:0000256" key="1">
    <source>
        <dbReference type="SAM" id="Phobius"/>
    </source>
</evidence>
<keyword evidence="3" id="KW-1185">Reference proteome</keyword>
<dbReference type="AlphaFoldDB" id="A0A8T9QK12"/>
<dbReference type="Proteomes" id="UP000831796">
    <property type="component" value="Plasmid unnamed1"/>
</dbReference>
<dbReference type="KEGG" id="hcu:MUN79_28990"/>
<keyword evidence="2" id="KW-0614">Plasmid</keyword>